<feature type="compositionally biased region" description="Polar residues" evidence="1">
    <location>
        <begin position="69"/>
        <end position="81"/>
    </location>
</feature>
<protein>
    <recommendedName>
        <fullName evidence="4">DUF4939 domain-containing protein</fullName>
    </recommendedName>
</protein>
<dbReference type="OrthoDB" id="10318562at2759"/>
<sequence>RSNPKFDLVIHSSLCPSSLGVVVILDFLARSSGRCTVHKPSLVVYESGIDIGSTQFLWDYQPSQDHRSSSTTEQIAASSPPQKELPSTLEAAPGVVQQVQTRRSSPIKNSLATTRDTHPLTQKMYSPPYGSTSNLHKQQKACSHPSTNNHSNSLKFNIELPPAPPAPTNAPVEVPMATFTQEDINQRIAVALAAYQSQQSTANRPLRLDIPAPEPFSGKAEDLRRFIQCILSYFVATNNTRLSNEAKIAFTVALMRKDLGKTWADTYYEKSAGGVQVYSTWADFVAALEEAFPEHGTRIKAHQILMKLPERQKDRKTALSLGNYVTRFEQLASKAQLKDAEVNGTNRVENDYHTLHANFIKGLPKELYFALTTRVARD</sequence>
<proteinExistence type="predicted"/>
<feature type="non-terminal residue" evidence="2">
    <location>
        <position position="1"/>
    </location>
</feature>
<dbReference type="RefSeq" id="XP_024336487.1">
    <property type="nucleotide sequence ID" value="XM_024486348.1"/>
</dbReference>
<dbReference type="EMBL" id="KZ110601">
    <property type="protein sequence ID" value="OSX59693.1"/>
    <property type="molecule type" value="Genomic_DNA"/>
</dbReference>
<dbReference type="GeneID" id="36331297"/>
<feature type="region of interest" description="Disordered" evidence="1">
    <location>
        <begin position="62"/>
        <end position="122"/>
    </location>
</feature>
<gene>
    <name evidence="2" type="ORF">POSPLADRAFT_1149799</name>
</gene>
<accession>A0A1X6MU22</accession>
<name>A0A1X6MU22_9APHY</name>
<dbReference type="STRING" id="670580.A0A1X6MU22"/>
<feature type="compositionally biased region" description="Polar residues" evidence="1">
    <location>
        <begin position="97"/>
        <end position="122"/>
    </location>
</feature>
<evidence type="ECO:0008006" key="4">
    <source>
        <dbReference type="Google" id="ProtNLM"/>
    </source>
</evidence>
<evidence type="ECO:0000256" key="1">
    <source>
        <dbReference type="SAM" id="MobiDB-lite"/>
    </source>
</evidence>
<reference evidence="2 3" key="1">
    <citation type="submission" date="2017-04" db="EMBL/GenBank/DDBJ databases">
        <title>Genome Sequence of the Model Brown-Rot Fungus Postia placenta SB12.</title>
        <authorList>
            <consortium name="DOE Joint Genome Institute"/>
            <person name="Gaskell J."/>
            <person name="Kersten P."/>
            <person name="Larrondo L.F."/>
            <person name="Canessa P."/>
            <person name="Martinez D."/>
            <person name="Hibbett D."/>
            <person name="Schmoll M."/>
            <person name="Kubicek C.P."/>
            <person name="Martinez A.T."/>
            <person name="Yadav J."/>
            <person name="Master E."/>
            <person name="Magnuson J.K."/>
            <person name="James T."/>
            <person name="Yaver D."/>
            <person name="Berka R."/>
            <person name="Labutti K."/>
            <person name="Lipzen A."/>
            <person name="Aerts A."/>
            <person name="Barry K."/>
            <person name="Henrissat B."/>
            <person name="Blanchette R."/>
            <person name="Grigoriev I."/>
            <person name="Cullen D."/>
        </authorList>
    </citation>
    <scope>NUCLEOTIDE SEQUENCE [LARGE SCALE GENOMIC DNA]</scope>
    <source>
        <strain evidence="2 3">MAD-698-R-SB12</strain>
    </source>
</reference>
<dbReference type="AlphaFoldDB" id="A0A1X6MU22"/>
<keyword evidence="3" id="KW-1185">Reference proteome</keyword>
<evidence type="ECO:0000313" key="2">
    <source>
        <dbReference type="EMBL" id="OSX59693.1"/>
    </source>
</evidence>
<evidence type="ECO:0000313" key="3">
    <source>
        <dbReference type="Proteomes" id="UP000194127"/>
    </source>
</evidence>
<organism evidence="2 3">
    <name type="scientific">Postia placenta MAD-698-R-SB12</name>
    <dbReference type="NCBI Taxonomy" id="670580"/>
    <lineage>
        <taxon>Eukaryota</taxon>
        <taxon>Fungi</taxon>
        <taxon>Dikarya</taxon>
        <taxon>Basidiomycota</taxon>
        <taxon>Agaricomycotina</taxon>
        <taxon>Agaricomycetes</taxon>
        <taxon>Polyporales</taxon>
        <taxon>Adustoporiaceae</taxon>
        <taxon>Rhodonia</taxon>
    </lineage>
</organism>
<dbReference type="Proteomes" id="UP000194127">
    <property type="component" value="Unassembled WGS sequence"/>
</dbReference>